<comment type="caution">
    <text evidence="1">The sequence shown here is derived from an EMBL/GenBank/DDBJ whole genome shotgun (WGS) entry which is preliminary data.</text>
</comment>
<keyword evidence="2" id="KW-1185">Reference proteome</keyword>
<name>A0A9X0YB85_9PSED</name>
<dbReference type="EMBL" id="JAFHKJ010000042">
    <property type="protein sequence ID" value="MBN2976396.1"/>
    <property type="molecule type" value="Genomic_DNA"/>
</dbReference>
<reference evidence="1 2" key="1">
    <citation type="journal article" date="2021" name="Int. J. Syst. Evol. Microbiol.">
        <title>Pseudomonas lactucae sp. nov., a pathogen causing bacterial rot of lettuce in Japan.</title>
        <authorList>
            <person name="Sawada H."/>
            <person name="Fujikawa T."/>
            <person name="Satou M."/>
        </authorList>
    </citation>
    <scope>NUCLEOTIDE SEQUENCE [LARGE SCALE GENOMIC DNA]</scope>
    <source>
        <strain evidence="1 2">MAFF 301381</strain>
    </source>
</reference>
<dbReference type="RefSeq" id="WP_205490337.1">
    <property type="nucleotide sequence ID" value="NZ_JAFHKI010000067.1"/>
</dbReference>
<evidence type="ECO:0000313" key="2">
    <source>
        <dbReference type="Proteomes" id="UP001154860"/>
    </source>
</evidence>
<reference evidence="1 2" key="2">
    <citation type="journal article" date="2023" name="Plant Pathol.">
        <title>Dismantling and reorganizing Pseudomonas marginalis sensu#lato.</title>
        <authorList>
            <person name="Sawada H."/>
            <person name="Fujikawa T."/>
            <person name="Satou M."/>
        </authorList>
    </citation>
    <scope>NUCLEOTIDE SEQUENCE [LARGE SCALE GENOMIC DNA]</scope>
    <source>
        <strain evidence="1 2">MAFF 301381</strain>
    </source>
</reference>
<gene>
    <name evidence="1" type="ORF">JWR99_10640</name>
</gene>
<organism evidence="1 2">
    <name type="scientific">Pseudomonas lactucae</name>
    <dbReference type="NCBI Taxonomy" id="2813360"/>
    <lineage>
        <taxon>Bacteria</taxon>
        <taxon>Pseudomonadati</taxon>
        <taxon>Pseudomonadota</taxon>
        <taxon>Gammaproteobacteria</taxon>
        <taxon>Pseudomonadales</taxon>
        <taxon>Pseudomonadaceae</taxon>
        <taxon>Pseudomonas</taxon>
    </lineage>
</organism>
<protein>
    <submittedName>
        <fullName evidence="1">Uncharacterized protein</fullName>
    </submittedName>
</protein>
<sequence length="214" mass="23937">MKAFALGSGKNYCRSGEAEPKSIWRNAICVVLTQTCVDYTQLCAYSTQMLSSRITFADLAVVGRVDRHRLRNLLKNLPEFAKRPARERVASEYTRYDLLVVAVLCEMERMGLRKEAIAQWVSSIQQALSGPRAMAASQLFLSSESQSLEALLVDEQCQLGAGMIVDLDKIISLVSSHCAELDGIHEQQRELEFGPLSVDRSKFTTYQPKAHKYG</sequence>
<evidence type="ECO:0000313" key="1">
    <source>
        <dbReference type="EMBL" id="MBN2976396.1"/>
    </source>
</evidence>
<proteinExistence type="predicted"/>
<accession>A0A9X0YB85</accession>
<dbReference type="Proteomes" id="UP001154860">
    <property type="component" value="Unassembled WGS sequence"/>
</dbReference>
<dbReference type="AlphaFoldDB" id="A0A9X0YB85"/>